<dbReference type="EMBL" id="MU007085">
    <property type="protein sequence ID" value="KAF2423127.1"/>
    <property type="molecule type" value="Genomic_DNA"/>
</dbReference>
<feature type="compositionally biased region" description="Basic and acidic residues" evidence="1">
    <location>
        <begin position="454"/>
        <end position="478"/>
    </location>
</feature>
<evidence type="ECO:0000256" key="1">
    <source>
        <dbReference type="SAM" id="MobiDB-lite"/>
    </source>
</evidence>
<dbReference type="Proteomes" id="UP000800235">
    <property type="component" value="Unassembled WGS sequence"/>
</dbReference>
<comment type="caution">
    <text evidence="2">The sequence shown here is derived from an EMBL/GenBank/DDBJ whole genome shotgun (WGS) entry which is preliminary data.</text>
</comment>
<keyword evidence="3" id="KW-1185">Reference proteome</keyword>
<accession>A0A9P4TUM5</accession>
<gene>
    <name evidence="2" type="ORF">EJ08DRAFT_652953</name>
</gene>
<organism evidence="2 3">
    <name type="scientific">Tothia fuscella</name>
    <dbReference type="NCBI Taxonomy" id="1048955"/>
    <lineage>
        <taxon>Eukaryota</taxon>
        <taxon>Fungi</taxon>
        <taxon>Dikarya</taxon>
        <taxon>Ascomycota</taxon>
        <taxon>Pezizomycotina</taxon>
        <taxon>Dothideomycetes</taxon>
        <taxon>Pleosporomycetidae</taxon>
        <taxon>Venturiales</taxon>
        <taxon>Cylindrosympodiaceae</taxon>
        <taxon>Tothia</taxon>
    </lineage>
</organism>
<protein>
    <submittedName>
        <fullName evidence="2">Uncharacterized protein</fullName>
    </submittedName>
</protein>
<evidence type="ECO:0000313" key="2">
    <source>
        <dbReference type="EMBL" id="KAF2423127.1"/>
    </source>
</evidence>
<proteinExistence type="predicted"/>
<evidence type="ECO:0000313" key="3">
    <source>
        <dbReference type="Proteomes" id="UP000800235"/>
    </source>
</evidence>
<sequence>MGGTSAVDIITYVGVPLAVLGVLPTLYTCVKSLLTLRDIRKLLDRNGVAAITRSSLLSGIIEVEIPRKSIIPLEREDPPYFEIADTTSTLKGGSWTLLNWRELSIGVKSYRFQYHDELCQPQAEVEFEQLVAYLLDLGAVPSPDGFSDLRSSGLWTPAGTKLMLSPCTSDAVLSVTTSEDSDGILSLALEWREQWHKRNVNDLPPYWTRLSPPIEVLPATPPEVDNETGIHQNEIKLTKEPEAEKKIEHTAMLSVQHEKQPCHHSRTSLHTRLSYQSKHSNPFIAEHDARSFLGPIDADHKRSMSMVSFRPTHEGPIRLRLGSLGLDEASYEDMPKKKIRLPHLRSHHNEPNARALWFACAVTALGAPQGGLWAYGIPEDIIAFSKRESIPGGALVLLGLISEEAIPEWRTVTVYDNKMEEHEEWLKRQKHMQRAMDDLKLTPQERAQQFHKRAREENLERQAEGRRKEVEAEQRKETELKEALSSQRVGISVVAEANRLWLIKKDNVHDEADMEAIVERVLWEMAKEEETARAIAGMLDAWKSWTEGGGMTKAQFELIKNQQLTFAYAACVLCLISQASGSLSGRIVSDLQECLRMWRKVRLG</sequence>
<name>A0A9P4TUM5_9PEZI</name>
<dbReference type="OrthoDB" id="3166386at2759"/>
<dbReference type="AlphaFoldDB" id="A0A9P4TUM5"/>
<reference evidence="2" key="1">
    <citation type="journal article" date="2020" name="Stud. Mycol.">
        <title>101 Dothideomycetes genomes: a test case for predicting lifestyles and emergence of pathogens.</title>
        <authorList>
            <person name="Haridas S."/>
            <person name="Albert R."/>
            <person name="Binder M."/>
            <person name="Bloem J."/>
            <person name="Labutti K."/>
            <person name="Salamov A."/>
            <person name="Andreopoulos B."/>
            <person name="Baker S."/>
            <person name="Barry K."/>
            <person name="Bills G."/>
            <person name="Bluhm B."/>
            <person name="Cannon C."/>
            <person name="Castanera R."/>
            <person name="Culley D."/>
            <person name="Daum C."/>
            <person name="Ezra D."/>
            <person name="Gonzalez J."/>
            <person name="Henrissat B."/>
            <person name="Kuo A."/>
            <person name="Liang C."/>
            <person name="Lipzen A."/>
            <person name="Lutzoni F."/>
            <person name="Magnuson J."/>
            <person name="Mondo S."/>
            <person name="Nolan M."/>
            <person name="Ohm R."/>
            <person name="Pangilinan J."/>
            <person name="Park H.-J."/>
            <person name="Ramirez L."/>
            <person name="Alfaro M."/>
            <person name="Sun H."/>
            <person name="Tritt A."/>
            <person name="Yoshinaga Y."/>
            <person name="Zwiers L.-H."/>
            <person name="Turgeon B."/>
            <person name="Goodwin S."/>
            <person name="Spatafora J."/>
            <person name="Crous P."/>
            <person name="Grigoriev I."/>
        </authorList>
    </citation>
    <scope>NUCLEOTIDE SEQUENCE</scope>
    <source>
        <strain evidence="2">CBS 130266</strain>
    </source>
</reference>
<feature type="region of interest" description="Disordered" evidence="1">
    <location>
        <begin position="447"/>
        <end position="478"/>
    </location>
</feature>